<dbReference type="CDD" id="cd00443">
    <property type="entry name" value="ADA_AMPD"/>
    <property type="match status" value="1"/>
</dbReference>
<dbReference type="Gene3D" id="3.20.20.140">
    <property type="entry name" value="Metal-dependent hydrolases"/>
    <property type="match status" value="1"/>
</dbReference>
<dbReference type="PANTHER" id="PTHR11409">
    <property type="entry name" value="ADENOSINE DEAMINASE"/>
    <property type="match status" value="1"/>
</dbReference>
<proteinExistence type="inferred from homology"/>
<evidence type="ECO:0000256" key="4">
    <source>
        <dbReference type="ARBA" id="ARBA00022801"/>
    </source>
</evidence>
<dbReference type="Pfam" id="PF00962">
    <property type="entry name" value="A_deaminase"/>
    <property type="match status" value="1"/>
</dbReference>
<dbReference type="InterPro" id="IPR001365">
    <property type="entry name" value="A_deaminase_dom"/>
</dbReference>
<comment type="caution">
    <text evidence="10">The sequence shown here is derived from an EMBL/GenBank/DDBJ whole genome shotgun (WGS) entry which is preliminary data.</text>
</comment>
<protein>
    <submittedName>
        <fullName evidence="10">Metallo-dependent hydrolase</fullName>
    </submittedName>
</protein>
<reference evidence="10" key="1">
    <citation type="submission" date="2020-01" db="EMBL/GenBank/DDBJ databases">
        <authorList>
            <person name="Feng Z.H.Z."/>
        </authorList>
    </citation>
    <scope>NUCLEOTIDE SEQUENCE</scope>
    <source>
        <strain evidence="10">CBS107.38</strain>
    </source>
</reference>
<dbReference type="GO" id="GO:0006154">
    <property type="term" value="P:adenosine catabolic process"/>
    <property type="evidence" value="ECO:0007669"/>
    <property type="project" value="TreeGrafter"/>
</dbReference>
<dbReference type="GO" id="GO:0046103">
    <property type="term" value="P:inosine biosynthetic process"/>
    <property type="evidence" value="ECO:0007669"/>
    <property type="project" value="TreeGrafter"/>
</dbReference>
<evidence type="ECO:0000313" key="10">
    <source>
        <dbReference type="EMBL" id="KAF7670743.1"/>
    </source>
</evidence>
<evidence type="ECO:0000256" key="5">
    <source>
        <dbReference type="ARBA" id="ARBA00022833"/>
    </source>
</evidence>
<dbReference type="RefSeq" id="XP_038781137.1">
    <property type="nucleotide sequence ID" value="XM_038936241.1"/>
</dbReference>
<dbReference type="GeneID" id="62209419"/>
<dbReference type="EMBL" id="JAAABM010000029">
    <property type="protein sequence ID" value="KAF7670743.1"/>
    <property type="molecule type" value="Genomic_DNA"/>
</dbReference>
<evidence type="ECO:0000259" key="9">
    <source>
        <dbReference type="Pfam" id="PF00962"/>
    </source>
</evidence>
<accession>A0A8H7ECB7</accession>
<dbReference type="GO" id="GO:0009117">
    <property type="term" value="P:nucleotide metabolic process"/>
    <property type="evidence" value="ECO:0007669"/>
    <property type="project" value="UniProtKB-KW"/>
</dbReference>
<dbReference type="SUPFAM" id="SSF51556">
    <property type="entry name" value="Metallo-dependent hydrolases"/>
    <property type="match status" value="1"/>
</dbReference>
<evidence type="ECO:0000313" key="11">
    <source>
        <dbReference type="Proteomes" id="UP000596902"/>
    </source>
</evidence>
<feature type="domain" description="Adenosine deaminase" evidence="9">
    <location>
        <begin position="140"/>
        <end position="464"/>
    </location>
</feature>
<keyword evidence="11" id="KW-1185">Reference proteome</keyword>
<dbReference type="InterPro" id="IPR006330">
    <property type="entry name" value="Ado/ade_deaminase"/>
</dbReference>
<dbReference type="AlphaFoldDB" id="A0A8H7ECB7"/>
<reference evidence="10" key="2">
    <citation type="submission" date="2020-08" db="EMBL/GenBank/DDBJ databases">
        <title>Draft Genome Sequence of Cumin Blight Pathogen Alternaria burnsii.</title>
        <authorList>
            <person name="Feng Z."/>
        </authorList>
    </citation>
    <scope>NUCLEOTIDE SEQUENCE</scope>
    <source>
        <strain evidence="10">CBS107.38</strain>
    </source>
</reference>
<evidence type="ECO:0000256" key="6">
    <source>
        <dbReference type="ARBA" id="ARBA00023080"/>
    </source>
</evidence>
<dbReference type="Proteomes" id="UP000596902">
    <property type="component" value="Unassembled WGS sequence"/>
</dbReference>
<keyword evidence="4 10" id="KW-0378">Hydrolase</keyword>
<feature type="region of interest" description="Disordered" evidence="8">
    <location>
        <begin position="34"/>
        <end position="60"/>
    </location>
</feature>
<name>A0A8H7ECB7_9PLEO</name>
<sequence length="1081" mass="120650">MSAPWNATPANAVVAPPDEEGAFCNLLQRTSSFGAAEPRTNQRRGAPMTRVRRYTANASCPGPPKSLSIVPLSLREPSPTPPIPLCTSIMAAQPSATARLPIDALFTKGLPKIEVLLQPPWFRVKAPSDAQTSVRCIANPATQLHAHLTGSISRQCLHDIWQTKKARHPAFDLQDPLVAIPTGKVDYDIKTFFPLFSSYIYRLCSDLPSVQYSTKAVLQDFQNDGVVYVELRTTPRAIPAENVTREDYVRTILDILKAHNDDANNTMRAFLILSIDRRNTVAEAEEVIDLAIKYRSAGVVGVDLCGDPAKGDVRIFGDSFARAKAAGLKITLHFAESEPSSSDLELQTLLSWQPDRIGHVIHVKEEFRKTIQQHDIGVELCLSCNVHAKMITGTYSDHHFGMWRQSSVPVALSTDDVGVFCSPLSQEYYLAAQHFDLSRNDVRSLCERAIDSIFTGPDEHARLKQIYATWDGWVFRFLLYCLLSNMFNTLRDVHSLSMSAVPRSGLILIIVVIISLIAEGDAQNSSQVASSAVPQTSAQTIAQSSESPIIYPDDSCNPEHKDLIYQAFGDAMQMTKLTTQSTIDYIDDPAFWHIFGQRAVDNTTAIKNAFEQVNDGQWSISATCNFGNSTRCDDFAMYGGIAEEKGDAQRRSNESQLYSPHLMFCRDFFALPPLDHRVQMGINHPTDFKARYTLGYFHDNQATTLLPDGYALFALSKYVAPYINNNFPFFPRITDGTYFPDLAFANNEGDDAPIQVNTAFQIPLLFQPNYQASRLQPTRNVFDADTSLDPDRKADITRVPYVRNVPENSASTKEEVWAHAFSEATNDQLLNIDTTYNRTCFGQNSNLHPYAKDFNGNEAVDLATTFCEDIIKDWDYATPIPPTVRDTSHFRNASREYPLTQVSAQAHLGFFAVADPATFIQPRSAKQFFEGGTDEAKVEHCKLTYKDIIKGCDTDVQKRRGGVLKLNDRLYGVYTTPDDRPDHLPWLTDYTSLGDLTCADYNATSYWRIATSVEEEQTRTYEVQSAPIAITDTDKLSKLCTCWYPAYPFTADLFCKGAAVKCENLATEDGRKAAIWSKFAC</sequence>
<evidence type="ECO:0000256" key="1">
    <source>
        <dbReference type="ARBA" id="ARBA00001947"/>
    </source>
</evidence>
<evidence type="ECO:0000256" key="7">
    <source>
        <dbReference type="ARBA" id="ARBA00048787"/>
    </source>
</evidence>
<evidence type="ECO:0000256" key="3">
    <source>
        <dbReference type="ARBA" id="ARBA00022723"/>
    </source>
</evidence>
<comment type="catalytic activity">
    <reaction evidence="7">
        <text>N(6)-methyl-AMP + H2O + H(+) = IMP + methylamine</text>
        <dbReference type="Rhea" id="RHEA:16001"/>
        <dbReference type="ChEBI" id="CHEBI:15377"/>
        <dbReference type="ChEBI" id="CHEBI:15378"/>
        <dbReference type="ChEBI" id="CHEBI:58053"/>
        <dbReference type="ChEBI" id="CHEBI:59338"/>
        <dbReference type="ChEBI" id="CHEBI:144842"/>
    </reaction>
    <physiologicalReaction direction="left-to-right" evidence="7">
        <dbReference type="Rhea" id="RHEA:16002"/>
    </physiologicalReaction>
</comment>
<dbReference type="GO" id="GO:0004000">
    <property type="term" value="F:adenosine deaminase activity"/>
    <property type="evidence" value="ECO:0007669"/>
    <property type="project" value="TreeGrafter"/>
</dbReference>
<keyword evidence="6" id="KW-0546">Nucleotide metabolism</keyword>
<keyword evidence="5" id="KW-0862">Zinc</keyword>
<comment type="similarity">
    <text evidence="2">Belongs to the metallo-dependent hydrolases superfamily. Adenosine and AMP deaminases family.</text>
</comment>
<dbReference type="InterPro" id="IPR032466">
    <property type="entry name" value="Metal_Hydrolase"/>
</dbReference>
<gene>
    <name evidence="10" type="ORF">GT037_011194</name>
</gene>
<evidence type="ECO:0000256" key="2">
    <source>
        <dbReference type="ARBA" id="ARBA00006676"/>
    </source>
</evidence>
<dbReference type="GO" id="GO:0046872">
    <property type="term" value="F:metal ion binding"/>
    <property type="evidence" value="ECO:0007669"/>
    <property type="project" value="UniProtKB-KW"/>
</dbReference>
<evidence type="ECO:0000256" key="8">
    <source>
        <dbReference type="SAM" id="MobiDB-lite"/>
    </source>
</evidence>
<dbReference type="PANTHER" id="PTHR11409:SF42">
    <property type="entry name" value="ADENOSINE DEAMINASE-LIKE PROTEIN"/>
    <property type="match status" value="1"/>
</dbReference>
<comment type="cofactor">
    <cofactor evidence="1">
        <name>Zn(2+)</name>
        <dbReference type="ChEBI" id="CHEBI:29105"/>
    </cofactor>
</comment>
<keyword evidence="3" id="KW-0479">Metal-binding</keyword>
<organism evidence="10 11">
    <name type="scientific">Alternaria burnsii</name>
    <dbReference type="NCBI Taxonomy" id="1187904"/>
    <lineage>
        <taxon>Eukaryota</taxon>
        <taxon>Fungi</taxon>
        <taxon>Dikarya</taxon>
        <taxon>Ascomycota</taxon>
        <taxon>Pezizomycotina</taxon>
        <taxon>Dothideomycetes</taxon>
        <taxon>Pleosporomycetidae</taxon>
        <taxon>Pleosporales</taxon>
        <taxon>Pleosporineae</taxon>
        <taxon>Pleosporaceae</taxon>
        <taxon>Alternaria</taxon>
        <taxon>Alternaria sect. Alternaria</taxon>
    </lineage>
</organism>